<dbReference type="CDD" id="cd18660">
    <property type="entry name" value="CD1_tandem"/>
    <property type="match status" value="1"/>
</dbReference>
<dbReference type="PANTHER" id="PTHR45623">
    <property type="entry name" value="CHROMODOMAIN-HELICASE-DNA-BINDING PROTEIN 3-RELATED-RELATED"/>
    <property type="match status" value="1"/>
</dbReference>
<organism evidence="6 7">
    <name type="scientific">Zostera marina</name>
    <name type="common">Eelgrass</name>
    <dbReference type="NCBI Taxonomy" id="29655"/>
    <lineage>
        <taxon>Eukaryota</taxon>
        <taxon>Viridiplantae</taxon>
        <taxon>Streptophyta</taxon>
        <taxon>Embryophyta</taxon>
        <taxon>Tracheophyta</taxon>
        <taxon>Spermatophyta</taxon>
        <taxon>Magnoliopsida</taxon>
        <taxon>Liliopsida</taxon>
        <taxon>Zosteraceae</taxon>
        <taxon>Zostera</taxon>
    </lineage>
</organism>
<proteinExistence type="predicted"/>
<keyword evidence="1" id="KW-0547">Nucleotide-binding</keyword>
<sequence length="618" mass="71416">MANYNTYGKKMNIVYDLNEEATANDVEDMYDLNENATLDSSYNVKDVEMKSQNQYHIDEEPTNPGKEMQGGGSDGNAPARLGRRMPVVGKWGSSFFKDYNPTWNSNDSDCKLQEGINGRYEGLKNGEKAEHRSQANIPDDEMLSDDYYERDGDDQSDSFREVSRPSTSGLSFPSKSVTTQGHIYNNTKTPLYAQYDYEDEDEDEDEEEEDEDDPDDADFDPDFGELTDGTKKKGKNTNDDDYDDEVDEEDVDELDISDESDSDFNENHRRNVRIRVQPKNRPSREKKSIPTANRRNKRKISSDEEESSAKDSEQDSDDDFTHSATARRTSQFPKKNSSRTTFSTIGHDNNEIRTSSRSVRKVSYVESEDSEDIDEDKQNKSQKGILEDPEEDDGDSIEKVLWHQAINLPENIEGSNIASQPVDLNTNFDPESDWNNIEFYIKWKGHSYLHCQWKPYTELQNLTGFKKVSNYIKRVTDERRFKKALSREEVEVHDVGKEMELDLLKQYSQVERIFADRIGKSSSDDVIPEYLVKWQGLSYAEATWEKDTDIAFAQDAIDEYKVREYATTMQGKMVDSQRKKSKGLLFFYSYIPFPGRFLYSTKVIQFQFPIPLKIIKDY</sequence>
<feature type="region of interest" description="Disordered" evidence="4">
    <location>
        <begin position="49"/>
        <end position="81"/>
    </location>
</feature>
<evidence type="ECO:0000256" key="3">
    <source>
        <dbReference type="ARBA" id="ARBA00023242"/>
    </source>
</evidence>
<evidence type="ECO:0000259" key="5">
    <source>
        <dbReference type="PROSITE" id="PS50013"/>
    </source>
</evidence>
<evidence type="ECO:0000256" key="1">
    <source>
        <dbReference type="ARBA" id="ARBA00022741"/>
    </source>
</evidence>
<feature type="region of interest" description="Disordered" evidence="4">
    <location>
        <begin position="122"/>
        <end position="394"/>
    </location>
</feature>
<keyword evidence="3" id="KW-0539">Nucleus</keyword>
<dbReference type="OrthoDB" id="1740167at2759"/>
<dbReference type="STRING" id="29655.A0A0K9PDH1"/>
<feature type="compositionally biased region" description="Acidic residues" evidence="4">
    <location>
        <begin position="239"/>
        <end position="264"/>
    </location>
</feature>
<accession>A0A0K9PDH1</accession>
<keyword evidence="7" id="KW-1185">Reference proteome</keyword>
<dbReference type="InterPro" id="IPR000953">
    <property type="entry name" value="Chromo/chromo_shadow_dom"/>
</dbReference>
<name>A0A0K9PDH1_ZOSMR</name>
<evidence type="ECO:0000256" key="4">
    <source>
        <dbReference type="SAM" id="MobiDB-lite"/>
    </source>
</evidence>
<dbReference type="GO" id="GO:0005524">
    <property type="term" value="F:ATP binding"/>
    <property type="evidence" value="ECO:0007669"/>
    <property type="project" value="UniProtKB-KW"/>
</dbReference>
<keyword evidence="2" id="KW-0067">ATP-binding</keyword>
<comment type="caution">
    <text evidence="6">The sequence shown here is derived from an EMBL/GenBank/DDBJ whole genome shotgun (WGS) entry which is preliminary data.</text>
</comment>
<reference evidence="7" key="1">
    <citation type="journal article" date="2016" name="Nature">
        <title>The genome of the seagrass Zostera marina reveals angiosperm adaptation to the sea.</title>
        <authorList>
            <person name="Olsen J.L."/>
            <person name="Rouze P."/>
            <person name="Verhelst B."/>
            <person name="Lin Y.-C."/>
            <person name="Bayer T."/>
            <person name="Collen J."/>
            <person name="Dattolo E."/>
            <person name="De Paoli E."/>
            <person name="Dittami S."/>
            <person name="Maumus F."/>
            <person name="Michel G."/>
            <person name="Kersting A."/>
            <person name="Lauritano C."/>
            <person name="Lohaus R."/>
            <person name="Toepel M."/>
            <person name="Tonon T."/>
            <person name="Vanneste K."/>
            <person name="Amirebrahimi M."/>
            <person name="Brakel J."/>
            <person name="Bostroem C."/>
            <person name="Chovatia M."/>
            <person name="Grimwood J."/>
            <person name="Jenkins J.W."/>
            <person name="Jueterbock A."/>
            <person name="Mraz A."/>
            <person name="Stam W.T."/>
            <person name="Tice H."/>
            <person name="Bornberg-Bauer E."/>
            <person name="Green P.J."/>
            <person name="Pearson G.A."/>
            <person name="Procaccini G."/>
            <person name="Duarte C.M."/>
            <person name="Schmutz J."/>
            <person name="Reusch T.B.H."/>
            <person name="Van de Peer Y."/>
        </authorList>
    </citation>
    <scope>NUCLEOTIDE SEQUENCE [LARGE SCALE GENOMIC DNA]</scope>
    <source>
        <strain evidence="7">cv. Finnish</strain>
    </source>
</reference>
<feature type="compositionally biased region" description="Acidic residues" evidence="4">
    <location>
        <begin position="366"/>
        <end position="375"/>
    </location>
</feature>
<feature type="domain" description="Chromo" evidence="5">
    <location>
        <begin position="508"/>
        <end position="572"/>
    </location>
</feature>
<dbReference type="Pfam" id="PF00385">
    <property type="entry name" value="Chromo"/>
    <property type="match status" value="1"/>
</dbReference>
<evidence type="ECO:0000256" key="2">
    <source>
        <dbReference type="ARBA" id="ARBA00022840"/>
    </source>
</evidence>
<dbReference type="EMBL" id="LFYR01000981">
    <property type="protein sequence ID" value="KMZ66260.1"/>
    <property type="molecule type" value="Genomic_DNA"/>
</dbReference>
<dbReference type="SUPFAM" id="SSF54160">
    <property type="entry name" value="Chromo domain-like"/>
    <property type="match status" value="2"/>
</dbReference>
<dbReference type="FunFam" id="2.40.50.40:FF:000032">
    <property type="entry name" value="protein CHROMATIN REMODELING 5 isoform X2"/>
    <property type="match status" value="1"/>
</dbReference>
<dbReference type="AlphaFoldDB" id="A0A0K9PDH1"/>
<evidence type="ECO:0000313" key="6">
    <source>
        <dbReference type="EMBL" id="KMZ66260.1"/>
    </source>
</evidence>
<feature type="compositionally biased region" description="Polar residues" evidence="4">
    <location>
        <begin position="164"/>
        <end position="189"/>
    </location>
</feature>
<feature type="compositionally biased region" description="Polar residues" evidence="4">
    <location>
        <begin position="322"/>
        <end position="357"/>
    </location>
</feature>
<dbReference type="Gene3D" id="2.40.50.40">
    <property type="match status" value="2"/>
</dbReference>
<gene>
    <name evidence="6" type="ORF">ZOSMA_2G02710</name>
</gene>
<dbReference type="PROSITE" id="PS50013">
    <property type="entry name" value="CHROMO_2"/>
    <property type="match status" value="2"/>
</dbReference>
<dbReference type="CDD" id="cd18659">
    <property type="entry name" value="CD2_tandem"/>
    <property type="match status" value="1"/>
</dbReference>
<dbReference type="PANTHER" id="PTHR45623:SF14">
    <property type="entry name" value="CHROMODOMAIN-HELICASE-DNA-BINDING PROTEIN 1"/>
    <property type="match status" value="1"/>
</dbReference>
<feature type="compositionally biased region" description="Basic and acidic residues" evidence="4">
    <location>
        <begin position="122"/>
        <end position="133"/>
    </location>
</feature>
<feature type="compositionally biased region" description="Acidic residues" evidence="4">
    <location>
        <begin position="138"/>
        <end position="156"/>
    </location>
</feature>
<dbReference type="InterPro" id="IPR016197">
    <property type="entry name" value="Chromo-like_dom_sf"/>
</dbReference>
<dbReference type="SMART" id="SM00298">
    <property type="entry name" value="CHROMO"/>
    <property type="match status" value="2"/>
</dbReference>
<evidence type="ECO:0000313" key="7">
    <source>
        <dbReference type="Proteomes" id="UP000036987"/>
    </source>
</evidence>
<dbReference type="InterPro" id="IPR023780">
    <property type="entry name" value="Chromo_domain"/>
</dbReference>
<feature type="domain" description="Chromo" evidence="5">
    <location>
        <begin position="395"/>
        <end position="483"/>
    </location>
</feature>
<dbReference type="OMA" id="YHIDEEP"/>
<feature type="compositionally biased region" description="Acidic residues" evidence="4">
    <location>
        <begin position="196"/>
        <end position="225"/>
    </location>
</feature>
<protein>
    <recommendedName>
        <fullName evidence="5">Chromo domain-containing protein</fullName>
    </recommendedName>
</protein>
<dbReference type="Proteomes" id="UP000036987">
    <property type="component" value="Unassembled WGS sequence"/>
</dbReference>